<feature type="domain" description="Leucine-binding protein" evidence="5">
    <location>
        <begin position="25"/>
        <end position="362"/>
    </location>
</feature>
<dbReference type="Pfam" id="PF13458">
    <property type="entry name" value="Peripla_BP_6"/>
    <property type="match status" value="1"/>
</dbReference>
<dbReference type="PANTHER" id="PTHR30483">
    <property type="entry name" value="LEUCINE-SPECIFIC-BINDING PROTEIN"/>
    <property type="match status" value="1"/>
</dbReference>
<evidence type="ECO:0000256" key="2">
    <source>
        <dbReference type="ARBA" id="ARBA00022729"/>
    </source>
</evidence>
<reference evidence="6 7" key="1">
    <citation type="submission" date="2020-08" db="EMBL/GenBank/DDBJ databases">
        <title>Genomic Encyclopedia of Type Strains, Phase IV (KMG-IV): sequencing the most valuable type-strain genomes for metagenomic binning, comparative biology and taxonomic classification.</title>
        <authorList>
            <person name="Goeker M."/>
        </authorList>
    </citation>
    <scope>NUCLEOTIDE SEQUENCE [LARGE SCALE GENOMIC DNA]</scope>
    <source>
        <strain evidence="6 7">DSM 7051</strain>
    </source>
</reference>
<gene>
    <name evidence="6" type="ORF">GGR00_004040</name>
</gene>
<evidence type="ECO:0000256" key="3">
    <source>
        <dbReference type="ARBA" id="ARBA00022970"/>
    </source>
</evidence>
<dbReference type="Gene3D" id="3.40.50.2300">
    <property type="match status" value="2"/>
</dbReference>
<accession>A0A7X0KMK5</accession>
<dbReference type="AlphaFoldDB" id="A0A7X0KMK5"/>
<dbReference type="InterPro" id="IPR028082">
    <property type="entry name" value="Peripla_BP_I"/>
</dbReference>
<feature type="signal peptide" evidence="4">
    <location>
        <begin position="1"/>
        <end position="22"/>
    </location>
</feature>
<dbReference type="InterPro" id="IPR028081">
    <property type="entry name" value="Leu-bd"/>
</dbReference>
<sequence>MKLKSSLTAFAATSLFASSALAQDPVKIGMITTLSGPAGYLGQDVRDGFQLAIDMEGGKLGGVPVKVLVEDDGLKPGNGRQIADKFLNDEGVKLFTGIVFSNVAGATVPEIVDADAIFVSPNAGPSEFAGKGCHPNYFVLSWLTDTMQGSAGQNATDLGYKKAFVLAPNYQAGKDAITGFKRYFKGEISGEIYTRLDQTDFAAEMALIKAANPDVVFQFQPGGLGIAFLRQYQQSGLLGAVPMVISEPSMDHAILKAVGEAAEGLNVSGSWNTDLDNETNRAFVAKFADTYKRTPTMYAAQGYDTALAIASALEQTEGDVEDIEAFRAALLKTEFKTTRGSISFGKNQHPVQDWYAMQVVKDDAGEMTLKTRKKLLSAHGDPFAGECDL</sequence>
<keyword evidence="3" id="KW-0029">Amino-acid transport</keyword>
<evidence type="ECO:0000313" key="6">
    <source>
        <dbReference type="EMBL" id="MBB6356232.1"/>
    </source>
</evidence>
<proteinExistence type="inferred from homology"/>
<keyword evidence="2 4" id="KW-0732">Signal</keyword>
<dbReference type="RefSeq" id="WP_184700543.1">
    <property type="nucleotide sequence ID" value="NZ_BAABEG010000002.1"/>
</dbReference>
<feature type="chain" id="PRO_5030714406" evidence="4">
    <location>
        <begin position="23"/>
        <end position="389"/>
    </location>
</feature>
<dbReference type="EMBL" id="JACHOU010000012">
    <property type="protein sequence ID" value="MBB6356232.1"/>
    <property type="molecule type" value="Genomic_DNA"/>
</dbReference>
<evidence type="ECO:0000259" key="5">
    <source>
        <dbReference type="Pfam" id="PF13458"/>
    </source>
</evidence>
<comment type="similarity">
    <text evidence="1">Belongs to the leucine-binding protein family.</text>
</comment>
<keyword evidence="3" id="KW-0813">Transport</keyword>
<protein>
    <submittedName>
        <fullName evidence="6">Branched-chain amino acid transport system substrate-binding protein</fullName>
    </submittedName>
</protein>
<dbReference type="SUPFAM" id="SSF53822">
    <property type="entry name" value="Periplasmic binding protein-like I"/>
    <property type="match status" value="1"/>
</dbReference>
<evidence type="ECO:0000313" key="7">
    <source>
        <dbReference type="Proteomes" id="UP000536262"/>
    </source>
</evidence>
<evidence type="ECO:0000256" key="4">
    <source>
        <dbReference type="SAM" id="SignalP"/>
    </source>
</evidence>
<name>A0A7X0KMK5_9HYPH</name>
<keyword evidence="7" id="KW-1185">Reference proteome</keyword>
<dbReference type="CDD" id="cd06359">
    <property type="entry name" value="PBP1_Nba-like"/>
    <property type="match status" value="1"/>
</dbReference>
<dbReference type="Proteomes" id="UP000536262">
    <property type="component" value="Unassembled WGS sequence"/>
</dbReference>
<organism evidence="6 7">
    <name type="scientific">Aminobacter aganoensis</name>
    <dbReference type="NCBI Taxonomy" id="83264"/>
    <lineage>
        <taxon>Bacteria</taxon>
        <taxon>Pseudomonadati</taxon>
        <taxon>Pseudomonadota</taxon>
        <taxon>Alphaproteobacteria</taxon>
        <taxon>Hyphomicrobiales</taxon>
        <taxon>Phyllobacteriaceae</taxon>
        <taxon>Aminobacter</taxon>
    </lineage>
</organism>
<dbReference type="GO" id="GO:0006865">
    <property type="term" value="P:amino acid transport"/>
    <property type="evidence" value="ECO:0007669"/>
    <property type="project" value="UniProtKB-KW"/>
</dbReference>
<evidence type="ECO:0000256" key="1">
    <source>
        <dbReference type="ARBA" id="ARBA00010062"/>
    </source>
</evidence>
<comment type="caution">
    <text evidence="6">The sequence shown here is derived from an EMBL/GenBank/DDBJ whole genome shotgun (WGS) entry which is preliminary data.</text>
</comment>
<dbReference type="PANTHER" id="PTHR30483:SF6">
    <property type="entry name" value="PERIPLASMIC BINDING PROTEIN OF ABC TRANSPORTER FOR NATURAL AMINO ACIDS"/>
    <property type="match status" value="1"/>
</dbReference>
<dbReference type="InterPro" id="IPR051010">
    <property type="entry name" value="BCAA_transport"/>
</dbReference>